<name>A0A6J4RVI7_9ACTN</name>
<gene>
    <name evidence="2" type="ORF">AVDCRST_MAG25-2870</name>
</gene>
<evidence type="ECO:0000313" key="2">
    <source>
        <dbReference type="EMBL" id="CAA9482723.1"/>
    </source>
</evidence>
<sequence>GIQSSRWHVEARIVGEQEPGWPGELPARRGCRRVHHVQRGRVRVRGHLAPRPRAVRRRGPFRGEHGGESASRRHLRVLLRPVRVPEKHGRPPCRAQPVPQLGRWWPRAPGRTRGGSIGVEQHASVFEGGIQRTAHL</sequence>
<organism evidence="2">
    <name type="scientific">uncultured Rubrobacteraceae bacterium</name>
    <dbReference type="NCBI Taxonomy" id="349277"/>
    <lineage>
        <taxon>Bacteria</taxon>
        <taxon>Bacillati</taxon>
        <taxon>Actinomycetota</taxon>
        <taxon>Rubrobacteria</taxon>
        <taxon>Rubrobacterales</taxon>
        <taxon>Rubrobacteraceae</taxon>
        <taxon>environmental samples</taxon>
    </lineage>
</organism>
<dbReference type="EMBL" id="CADCVI010000191">
    <property type="protein sequence ID" value="CAA9482723.1"/>
    <property type="molecule type" value="Genomic_DNA"/>
</dbReference>
<accession>A0A6J4RVI7</accession>
<proteinExistence type="predicted"/>
<feature type="compositionally biased region" description="Basic residues" evidence="1">
    <location>
        <begin position="44"/>
        <end position="60"/>
    </location>
</feature>
<evidence type="ECO:0000256" key="1">
    <source>
        <dbReference type="SAM" id="MobiDB-lite"/>
    </source>
</evidence>
<feature type="non-terminal residue" evidence="2">
    <location>
        <position position="136"/>
    </location>
</feature>
<feature type="non-terminal residue" evidence="2">
    <location>
        <position position="1"/>
    </location>
</feature>
<reference evidence="2" key="1">
    <citation type="submission" date="2020-02" db="EMBL/GenBank/DDBJ databases">
        <authorList>
            <person name="Meier V. D."/>
        </authorList>
    </citation>
    <scope>NUCLEOTIDE SEQUENCE</scope>
    <source>
        <strain evidence="2">AVDCRST_MAG25</strain>
    </source>
</reference>
<feature type="compositionally biased region" description="Basic and acidic residues" evidence="1">
    <location>
        <begin position="61"/>
        <end position="71"/>
    </location>
</feature>
<feature type="region of interest" description="Disordered" evidence="1">
    <location>
        <begin position="44"/>
        <end position="107"/>
    </location>
</feature>
<protein>
    <submittedName>
        <fullName evidence="2">Uncharacterized protein</fullName>
    </submittedName>
</protein>
<dbReference type="AlphaFoldDB" id="A0A6J4RVI7"/>